<keyword evidence="10" id="KW-0067">ATP-binding</keyword>
<dbReference type="GO" id="GO:0005737">
    <property type="term" value="C:cytoplasm"/>
    <property type="evidence" value="ECO:0007669"/>
    <property type="project" value="TreeGrafter"/>
</dbReference>
<dbReference type="Gene3D" id="3.40.50.2020">
    <property type="match status" value="2"/>
</dbReference>
<evidence type="ECO:0000256" key="6">
    <source>
        <dbReference type="ARBA" id="ARBA00022723"/>
    </source>
</evidence>
<keyword evidence="7" id="KW-0545">Nucleotide biosynthesis</keyword>
<evidence type="ECO:0000256" key="4">
    <source>
        <dbReference type="ARBA" id="ARBA00013247"/>
    </source>
</evidence>
<evidence type="ECO:0000259" key="14">
    <source>
        <dbReference type="Pfam" id="PF13793"/>
    </source>
</evidence>
<comment type="similarity">
    <text evidence="3">Belongs to the ribose-phosphate pyrophosphokinase family.</text>
</comment>
<dbReference type="InterPro" id="IPR005946">
    <property type="entry name" value="Rib-P_diPkinase"/>
</dbReference>
<name>A0AAF0DRN2_9BASI</name>
<protein>
    <recommendedName>
        <fullName evidence="4">ribose-phosphate diphosphokinase</fullName>
        <ecNumber evidence="4">2.7.6.1</ecNumber>
    </recommendedName>
</protein>
<dbReference type="PANTHER" id="PTHR10210">
    <property type="entry name" value="RIBOSE-PHOSPHATE DIPHOSPHOKINASE FAMILY MEMBER"/>
    <property type="match status" value="1"/>
</dbReference>
<reference evidence="15" key="1">
    <citation type="submission" date="2023-03" db="EMBL/GenBank/DDBJ databases">
        <title>Mating type loci evolution in Malassezia.</title>
        <authorList>
            <person name="Coelho M.A."/>
        </authorList>
    </citation>
    <scope>NUCLEOTIDE SEQUENCE</scope>
    <source>
        <strain evidence="15">CBS 14135</strain>
    </source>
</reference>
<evidence type="ECO:0000256" key="8">
    <source>
        <dbReference type="ARBA" id="ARBA00022741"/>
    </source>
</evidence>
<dbReference type="FunFam" id="3.40.50.2020:FF:000001">
    <property type="entry name" value="Ribose-phosphate pyrophosphokinase"/>
    <property type="match status" value="1"/>
</dbReference>
<evidence type="ECO:0000256" key="7">
    <source>
        <dbReference type="ARBA" id="ARBA00022727"/>
    </source>
</evidence>
<dbReference type="Pfam" id="PF13793">
    <property type="entry name" value="Pribosyltran_N"/>
    <property type="match status" value="1"/>
</dbReference>
<keyword evidence="6" id="KW-0479">Metal-binding</keyword>
<dbReference type="PROSITE" id="PS00114">
    <property type="entry name" value="PRPP_SYNTHASE"/>
    <property type="match status" value="1"/>
</dbReference>
<dbReference type="EC" id="2.7.6.1" evidence="4"/>
<keyword evidence="9" id="KW-0418">Kinase</keyword>
<dbReference type="CDD" id="cd06223">
    <property type="entry name" value="PRTases_typeI"/>
    <property type="match status" value="1"/>
</dbReference>
<evidence type="ECO:0000256" key="2">
    <source>
        <dbReference type="ARBA" id="ARBA00004996"/>
    </source>
</evidence>
<proteinExistence type="inferred from homology"/>
<evidence type="ECO:0000313" key="15">
    <source>
        <dbReference type="EMBL" id="WFC94895.1"/>
    </source>
</evidence>
<keyword evidence="11" id="KW-0460">Magnesium</keyword>
<evidence type="ECO:0000256" key="13">
    <source>
        <dbReference type="SAM" id="MobiDB-lite"/>
    </source>
</evidence>
<comment type="cofactor">
    <cofactor evidence="1">
        <name>Mg(2+)</name>
        <dbReference type="ChEBI" id="CHEBI:18420"/>
    </cofactor>
</comment>
<dbReference type="GO" id="GO:0004749">
    <property type="term" value="F:ribose phosphate diphosphokinase activity"/>
    <property type="evidence" value="ECO:0007669"/>
    <property type="project" value="UniProtKB-EC"/>
</dbReference>
<keyword evidence="5 15" id="KW-0808">Transferase</keyword>
<dbReference type="NCBIfam" id="TIGR01251">
    <property type="entry name" value="ribP_PPkin"/>
    <property type="match status" value="1"/>
</dbReference>
<feature type="domain" description="Ribose-phosphate pyrophosphokinase N-terminal" evidence="14">
    <location>
        <begin position="7"/>
        <end position="126"/>
    </location>
</feature>
<comment type="catalytic activity">
    <reaction evidence="12">
        <text>D-ribose 5-phosphate + ATP = 5-phospho-alpha-D-ribose 1-diphosphate + AMP + H(+)</text>
        <dbReference type="Rhea" id="RHEA:15609"/>
        <dbReference type="ChEBI" id="CHEBI:15378"/>
        <dbReference type="ChEBI" id="CHEBI:30616"/>
        <dbReference type="ChEBI" id="CHEBI:58017"/>
        <dbReference type="ChEBI" id="CHEBI:78346"/>
        <dbReference type="ChEBI" id="CHEBI:456215"/>
        <dbReference type="EC" id="2.7.6.1"/>
    </reaction>
</comment>
<evidence type="ECO:0000256" key="11">
    <source>
        <dbReference type="ARBA" id="ARBA00022842"/>
    </source>
</evidence>
<accession>A0AAF0DRN2</accession>
<feature type="compositionally biased region" description="Basic residues" evidence="13">
    <location>
        <begin position="253"/>
        <end position="262"/>
    </location>
</feature>
<comment type="pathway">
    <text evidence="2">Metabolic intermediate biosynthesis; 5-phospho-alpha-D-ribose 1-diphosphate biosynthesis; 5-phospho-alpha-D-ribose 1-diphosphate from D-ribose 5-phosphate (route I): step 1/1.</text>
</comment>
<evidence type="ECO:0000313" key="16">
    <source>
        <dbReference type="Proteomes" id="UP001216638"/>
    </source>
</evidence>
<dbReference type="AlphaFoldDB" id="A0AAF0DRN2"/>
<feature type="region of interest" description="Disordered" evidence="13">
    <location>
        <begin position="253"/>
        <end position="275"/>
    </location>
</feature>
<dbReference type="GO" id="GO:0016301">
    <property type="term" value="F:kinase activity"/>
    <property type="evidence" value="ECO:0007669"/>
    <property type="project" value="UniProtKB-KW"/>
</dbReference>
<evidence type="ECO:0000256" key="9">
    <source>
        <dbReference type="ARBA" id="ARBA00022777"/>
    </source>
</evidence>
<sequence>MPGVNSIKLLTGNSHPELAQLVSKRIGVPLTECICRKFADQSIDVRIGSSVRDQDVFVIQSGHSPYVDPNDSLMELLIILSACKTASARRITAVIPSFPYSRQNNKDKSRAPITAKMVANMITTAGAEHVITVDLHASQIQGFFDVPVDNLTSEPSIARWIRSNVDDWRDAIIVSPDAGGAKRATSLADFLGIDFALINRNRRREHARRHHHHHHHHHHPDMAHLAVSEVANGVLSMSDSGEWFINEEDGRRLRSGGHRRSHTGPESEQGVSDDENDAKLEVLVGDVTGRTAILVDDMVDTGRTLALAAKTLEAAGVKRVFAAVSHGLLSGHAVDLIKRLNMEKFAVTNTIANQEKAAASGSMIQIVDMSAVIAETIRRSHHGESISTMFRQDAEMMF</sequence>
<dbReference type="Proteomes" id="UP001216638">
    <property type="component" value="Chromosome 2"/>
</dbReference>
<dbReference type="GO" id="GO:0006015">
    <property type="term" value="P:5-phosphoribose 1-diphosphate biosynthetic process"/>
    <property type="evidence" value="ECO:0007669"/>
    <property type="project" value="TreeGrafter"/>
</dbReference>
<dbReference type="GO" id="GO:0006164">
    <property type="term" value="P:purine nucleotide biosynthetic process"/>
    <property type="evidence" value="ECO:0007669"/>
    <property type="project" value="TreeGrafter"/>
</dbReference>
<dbReference type="Pfam" id="PF14572">
    <property type="entry name" value="Pribosyl_synth"/>
    <property type="match status" value="1"/>
</dbReference>
<dbReference type="SMART" id="SM01400">
    <property type="entry name" value="Pribosyltran_N"/>
    <property type="match status" value="1"/>
</dbReference>
<dbReference type="InterPro" id="IPR029099">
    <property type="entry name" value="Pribosyltran_N"/>
</dbReference>
<organism evidence="15 16">
    <name type="scientific">Malassezia brasiliensis</name>
    <dbReference type="NCBI Taxonomy" id="1821822"/>
    <lineage>
        <taxon>Eukaryota</taxon>
        <taxon>Fungi</taxon>
        <taxon>Dikarya</taxon>
        <taxon>Basidiomycota</taxon>
        <taxon>Ustilaginomycotina</taxon>
        <taxon>Malasseziomycetes</taxon>
        <taxon>Malasseziales</taxon>
        <taxon>Malasseziaceae</taxon>
        <taxon>Malassezia</taxon>
    </lineage>
</organism>
<keyword evidence="8" id="KW-0547">Nucleotide-binding</keyword>
<keyword evidence="16" id="KW-1185">Reference proteome</keyword>
<dbReference type="GO" id="GO:0002189">
    <property type="term" value="C:ribose phosphate diphosphokinase complex"/>
    <property type="evidence" value="ECO:0007669"/>
    <property type="project" value="TreeGrafter"/>
</dbReference>
<evidence type="ECO:0000256" key="12">
    <source>
        <dbReference type="ARBA" id="ARBA00049535"/>
    </source>
</evidence>
<dbReference type="SUPFAM" id="SSF53271">
    <property type="entry name" value="PRTase-like"/>
    <property type="match status" value="1"/>
</dbReference>
<dbReference type="InterPro" id="IPR000836">
    <property type="entry name" value="PRTase_dom"/>
</dbReference>
<dbReference type="EMBL" id="CP119952">
    <property type="protein sequence ID" value="WFC94895.1"/>
    <property type="molecule type" value="Genomic_DNA"/>
</dbReference>
<dbReference type="GO" id="GO:0000287">
    <property type="term" value="F:magnesium ion binding"/>
    <property type="evidence" value="ECO:0007669"/>
    <property type="project" value="InterPro"/>
</dbReference>
<evidence type="ECO:0000256" key="5">
    <source>
        <dbReference type="ARBA" id="ARBA00022679"/>
    </source>
</evidence>
<dbReference type="PANTHER" id="PTHR10210:SF46">
    <property type="entry name" value="RIBOSE-PHOSPHATE DIPHOSPHOKINASE"/>
    <property type="match status" value="1"/>
</dbReference>
<dbReference type="InterPro" id="IPR029057">
    <property type="entry name" value="PRTase-like"/>
</dbReference>
<dbReference type="GO" id="GO:0005524">
    <property type="term" value="F:ATP binding"/>
    <property type="evidence" value="ECO:0007669"/>
    <property type="project" value="UniProtKB-KW"/>
</dbReference>
<evidence type="ECO:0000256" key="1">
    <source>
        <dbReference type="ARBA" id="ARBA00001946"/>
    </source>
</evidence>
<dbReference type="GO" id="GO:0009156">
    <property type="term" value="P:ribonucleoside monophosphate biosynthetic process"/>
    <property type="evidence" value="ECO:0007669"/>
    <property type="project" value="InterPro"/>
</dbReference>
<gene>
    <name evidence="15" type="ORF">MBRA1_001533</name>
</gene>
<evidence type="ECO:0000256" key="3">
    <source>
        <dbReference type="ARBA" id="ARBA00006478"/>
    </source>
</evidence>
<dbReference type="InterPro" id="IPR000842">
    <property type="entry name" value="PRib_PP_synth_CS"/>
</dbReference>
<evidence type="ECO:0000256" key="10">
    <source>
        <dbReference type="ARBA" id="ARBA00022840"/>
    </source>
</evidence>